<keyword evidence="2" id="KW-1133">Transmembrane helix</keyword>
<gene>
    <name evidence="3" type="ORF">GE061_006340</name>
</gene>
<feature type="region of interest" description="Disordered" evidence="1">
    <location>
        <begin position="184"/>
        <end position="228"/>
    </location>
</feature>
<sequence>MGERERKDKRGTTQKLFRSAPLPSTKDARISVPLTEKFARGKPDPVHNCTVANTSMTSFSVRCLEGFNGGIPQQFLLEVRDPGNDMITSNMTSTLPRFTVLGLNPGMTYEATVFSFNSKGRGEPVLVHAPTLRLPEKQQNEQDKVRGGFRLTPVMTVVVGVVSSLFLVACLVAAVLRLQCSRDDDPRRAKPEVPQTKPPGSSPKGDLPPESDNPDIIPQPNSDEEEHDFMRKRQLVSTIETRTSPTRSLLQPGPYPGYCTLRNGGMPLQDLSNIPPKPQVDVGMYTGGGCTLPRHWGGVPPRPPYQGARGIPVLPQEPLTHPDSNPQTPLMTNKRESQV</sequence>
<dbReference type="PROSITE" id="PS50853">
    <property type="entry name" value="FN3"/>
    <property type="match status" value="1"/>
</dbReference>
<comment type="caution">
    <text evidence="3">The sequence shown here is derived from an EMBL/GenBank/DDBJ whole genome shotgun (WGS) entry which is preliminary data.</text>
</comment>
<feature type="compositionally biased region" description="Polar residues" evidence="1">
    <location>
        <begin position="322"/>
        <end position="331"/>
    </location>
</feature>
<dbReference type="PANTHER" id="PTHR23278">
    <property type="entry name" value="SIDESTEP PROTEIN"/>
    <property type="match status" value="1"/>
</dbReference>
<proteinExistence type="predicted"/>
<dbReference type="Gene3D" id="2.60.40.10">
    <property type="entry name" value="Immunoglobulins"/>
    <property type="match status" value="1"/>
</dbReference>
<feature type="region of interest" description="Disordered" evidence="1">
    <location>
        <begin position="295"/>
        <end position="339"/>
    </location>
</feature>
<dbReference type="Proteomes" id="UP000466442">
    <property type="component" value="Unassembled WGS sequence"/>
</dbReference>
<dbReference type="InterPro" id="IPR036116">
    <property type="entry name" value="FN3_sf"/>
</dbReference>
<dbReference type="InterPro" id="IPR003961">
    <property type="entry name" value="FN3_dom"/>
</dbReference>
<keyword evidence="2" id="KW-0812">Transmembrane</keyword>
<keyword evidence="4" id="KW-1185">Reference proteome</keyword>
<feature type="compositionally biased region" description="Basic and acidic residues" evidence="1">
    <location>
        <begin position="1"/>
        <end position="11"/>
    </location>
</feature>
<dbReference type="SUPFAM" id="SSF49265">
    <property type="entry name" value="Fibronectin type III"/>
    <property type="match status" value="1"/>
</dbReference>
<feature type="region of interest" description="Disordered" evidence="1">
    <location>
        <begin position="1"/>
        <end position="23"/>
    </location>
</feature>
<organism evidence="3 4">
    <name type="scientific">Apolygus lucorum</name>
    <name type="common">Small green plant bug</name>
    <name type="synonym">Lygocoris lucorum</name>
    <dbReference type="NCBI Taxonomy" id="248454"/>
    <lineage>
        <taxon>Eukaryota</taxon>
        <taxon>Metazoa</taxon>
        <taxon>Ecdysozoa</taxon>
        <taxon>Arthropoda</taxon>
        <taxon>Hexapoda</taxon>
        <taxon>Insecta</taxon>
        <taxon>Pterygota</taxon>
        <taxon>Neoptera</taxon>
        <taxon>Paraneoptera</taxon>
        <taxon>Hemiptera</taxon>
        <taxon>Heteroptera</taxon>
        <taxon>Panheteroptera</taxon>
        <taxon>Cimicomorpha</taxon>
        <taxon>Miridae</taxon>
        <taxon>Mirini</taxon>
        <taxon>Apolygus</taxon>
    </lineage>
</organism>
<dbReference type="CDD" id="cd00063">
    <property type="entry name" value="FN3"/>
    <property type="match status" value="1"/>
</dbReference>
<reference evidence="3" key="1">
    <citation type="journal article" date="2021" name="Mol. Ecol. Resour.">
        <title>Apolygus lucorum genome provides insights into omnivorousness and mesophyll feeding.</title>
        <authorList>
            <person name="Liu Y."/>
            <person name="Liu H."/>
            <person name="Wang H."/>
            <person name="Huang T."/>
            <person name="Liu B."/>
            <person name="Yang B."/>
            <person name="Yin L."/>
            <person name="Li B."/>
            <person name="Zhang Y."/>
            <person name="Zhang S."/>
            <person name="Jiang F."/>
            <person name="Zhang X."/>
            <person name="Ren Y."/>
            <person name="Wang B."/>
            <person name="Wang S."/>
            <person name="Lu Y."/>
            <person name="Wu K."/>
            <person name="Fan W."/>
            <person name="Wang G."/>
        </authorList>
    </citation>
    <scope>NUCLEOTIDE SEQUENCE</scope>
    <source>
        <strain evidence="3">12Hb</strain>
    </source>
</reference>
<accession>A0A6A4J5G3</accession>
<dbReference type="Pfam" id="PF00041">
    <property type="entry name" value="fn3"/>
    <property type="match status" value="1"/>
</dbReference>
<keyword evidence="2" id="KW-0472">Membrane</keyword>
<dbReference type="OrthoDB" id="6431884at2759"/>
<feature type="transmembrane region" description="Helical" evidence="2">
    <location>
        <begin position="154"/>
        <end position="176"/>
    </location>
</feature>
<protein>
    <submittedName>
        <fullName evidence="3">Uncharacterized protein</fullName>
    </submittedName>
</protein>
<dbReference type="InterPro" id="IPR013783">
    <property type="entry name" value="Ig-like_fold"/>
</dbReference>
<dbReference type="EMBL" id="WIXP02000014">
    <property type="protein sequence ID" value="KAF6200040.1"/>
    <property type="molecule type" value="Genomic_DNA"/>
</dbReference>
<evidence type="ECO:0000256" key="2">
    <source>
        <dbReference type="SAM" id="Phobius"/>
    </source>
</evidence>
<evidence type="ECO:0000256" key="1">
    <source>
        <dbReference type="SAM" id="MobiDB-lite"/>
    </source>
</evidence>
<dbReference type="PANTHER" id="PTHR23278:SF25">
    <property type="entry name" value="GH14967P"/>
    <property type="match status" value="1"/>
</dbReference>
<dbReference type="SMART" id="SM00060">
    <property type="entry name" value="FN3"/>
    <property type="match status" value="1"/>
</dbReference>
<evidence type="ECO:0000313" key="4">
    <source>
        <dbReference type="Proteomes" id="UP000466442"/>
    </source>
</evidence>
<name>A0A6A4J5G3_APOLU</name>
<evidence type="ECO:0000313" key="3">
    <source>
        <dbReference type="EMBL" id="KAF6200040.1"/>
    </source>
</evidence>
<dbReference type="AlphaFoldDB" id="A0A6A4J5G3"/>